<sequence length="111" mass="12366">MHICSMRPSYRSFAKRIQLMAGSDVNSDALVGGFSISIDQYWRPVRVRVKTFNVSTLDVVSDVCPAGISCSVSVPDRDLRSLCRLRRRFFLWSPASLVLRSGPALDGFPLS</sequence>
<protein>
    <submittedName>
        <fullName evidence="1">Uncharacterized protein</fullName>
    </submittedName>
</protein>
<organism evidence="1 2">
    <name type="scientific">Phytophthora cactorum</name>
    <dbReference type="NCBI Taxonomy" id="29920"/>
    <lineage>
        <taxon>Eukaryota</taxon>
        <taxon>Sar</taxon>
        <taxon>Stramenopiles</taxon>
        <taxon>Oomycota</taxon>
        <taxon>Peronosporomycetes</taxon>
        <taxon>Peronosporales</taxon>
        <taxon>Peronosporaceae</taxon>
        <taxon>Phytophthora</taxon>
    </lineage>
</organism>
<gene>
    <name evidence="1" type="ORF">PC117_g28080</name>
</gene>
<dbReference type="AlphaFoldDB" id="A0A8T1A4I6"/>
<reference evidence="1" key="1">
    <citation type="submission" date="2018-10" db="EMBL/GenBank/DDBJ databases">
        <title>Effector identification in a new, highly contiguous assembly of the strawberry crown rot pathogen Phytophthora cactorum.</title>
        <authorList>
            <person name="Armitage A.D."/>
            <person name="Nellist C.F."/>
            <person name="Bates H."/>
            <person name="Vickerstaff R.J."/>
            <person name="Harrison R.J."/>
        </authorList>
    </citation>
    <scope>NUCLEOTIDE SEQUENCE</scope>
    <source>
        <strain evidence="1">4040</strain>
    </source>
</reference>
<dbReference type="Proteomes" id="UP000736787">
    <property type="component" value="Unassembled WGS sequence"/>
</dbReference>
<comment type="caution">
    <text evidence="1">The sequence shown here is derived from an EMBL/GenBank/DDBJ whole genome shotgun (WGS) entry which is preliminary data.</text>
</comment>
<accession>A0A8T1A4I6</accession>
<name>A0A8T1A4I6_9STRA</name>
<evidence type="ECO:0000313" key="1">
    <source>
        <dbReference type="EMBL" id="KAG2872178.1"/>
    </source>
</evidence>
<evidence type="ECO:0000313" key="2">
    <source>
        <dbReference type="Proteomes" id="UP000736787"/>
    </source>
</evidence>
<dbReference type="EMBL" id="RCMK01004200">
    <property type="protein sequence ID" value="KAG2872178.1"/>
    <property type="molecule type" value="Genomic_DNA"/>
</dbReference>
<proteinExistence type="predicted"/>
<dbReference type="VEuPathDB" id="FungiDB:PC110_g23779"/>